<dbReference type="Proteomes" id="UP000553632">
    <property type="component" value="Unassembled WGS sequence"/>
</dbReference>
<gene>
    <name evidence="2" type="ORF">FOZ63_016827</name>
</gene>
<dbReference type="AlphaFoldDB" id="A0A7J6QJV2"/>
<evidence type="ECO:0000259" key="1">
    <source>
        <dbReference type="PROSITE" id="PS50144"/>
    </source>
</evidence>
<dbReference type="InterPro" id="IPR002083">
    <property type="entry name" value="MATH/TRAF_dom"/>
</dbReference>
<evidence type="ECO:0000313" key="3">
    <source>
        <dbReference type="Proteomes" id="UP000553632"/>
    </source>
</evidence>
<reference evidence="2 3" key="1">
    <citation type="submission" date="2020-04" db="EMBL/GenBank/DDBJ databases">
        <title>Perkinsus olseni comparative genomics.</title>
        <authorList>
            <person name="Bogema D.R."/>
        </authorList>
    </citation>
    <scope>NUCLEOTIDE SEQUENCE [LARGE SCALE GENOMIC DNA]</scope>
    <source>
        <strain evidence="2 3">ATCC PRA-207</strain>
    </source>
</reference>
<evidence type="ECO:0000313" key="2">
    <source>
        <dbReference type="EMBL" id="KAF4708889.1"/>
    </source>
</evidence>
<dbReference type="InterPro" id="IPR008974">
    <property type="entry name" value="TRAF-like"/>
</dbReference>
<comment type="caution">
    <text evidence="2">The sequence shown here is derived from an EMBL/GenBank/DDBJ whole genome shotgun (WGS) entry which is preliminary data.</text>
</comment>
<dbReference type="EMBL" id="JABANO010032253">
    <property type="protein sequence ID" value="KAF4708889.1"/>
    <property type="molecule type" value="Genomic_DNA"/>
</dbReference>
<proteinExistence type="predicted"/>
<feature type="domain" description="MATH" evidence="1">
    <location>
        <begin position="1"/>
        <end position="129"/>
    </location>
</feature>
<keyword evidence="3" id="KW-1185">Reference proteome</keyword>
<dbReference type="Gene3D" id="2.60.210.10">
    <property type="entry name" value="Apoptosis, Tumor Necrosis Factor Receptor Associated Protein 2, Chain A"/>
    <property type="match status" value="2"/>
</dbReference>
<sequence length="305" mass="34354">MSSMEFQVDPSNQSTSGIRSPVMAADSFCYQVKVYPDGGPNKEEKGVGVFINFTEKKGSSIDFPLGSDMEFEIELVNLIHPRKSIVKSCTQMVYPGFNRGWNDFAKISDLTKEIGWLDQEDKLVFRARANVVEKDPNPLKPEWHEVHFDGRQEYDPGDEFKSPPTWKGNYKFQSQPYLLSEKLFPQLAVFPGGLEDNEGKRSFAAYIHLLGKSDTFLSDSLGLKIVLLNHEDPSKSIKWFCTHTFNDGEKQSWGCPHLLDVEQLYQQEQGWLNEFGAIVLRASVQAATVEGSNPAEMVAASKNTV</sequence>
<organism evidence="2 3">
    <name type="scientific">Perkinsus olseni</name>
    <name type="common">Perkinsus atlanticus</name>
    <dbReference type="NCBI Taxonomy" id="32597"/>
    <lineage>
        <taxon>Eukaryota</taxon>
        <taxon>Sar</taxon>
        <taxon>Alveolata</taxon>
        <taxon>Perkinsozoa</taxon>
        <taxon>Perkinsea</taxon>
        <taxon>Perkinsida</taxon>
        <taxon>Perkinsidae</taxon>
        <taxon>Perkinsus</taxon>
    </lineage>
</organism>
<feature type="non-terminal residue" evidence="2">
    <location>
        <position position="1"/>
    </location>
</feature>
<protein>
    <recommendedName>
        <fullName evidence="1">MATH domain-containing protein</fullName>
    </recommendedName>
</protein>
<dbReference type="SUPFAM" id="SSF49599">
    <property type="entry name" value="TRAF domain-like"/>
    <property type="match status" value="2"/>
</dbReference>
<name>A0A7J6QJV2_PEROL</name>
<dbReference type="PROSITE" id="PS50144">
    <property type="entry name" value="MATH"/>
    <property type="match status" value="1"/>
</dbReference>
<accession>A0A7J6QJV2</accession>